<evidence type="ECO:0000256" key="6">
    <source>
        <dbReference type="ARBA" id="ARBA00023136"/>
    </source>
</evidence>
<evidence type="ECO:0000256" key="5">
    <source>
        <dbReference type="ARBA" id="ARBA00022989"/>
    </source>
</evidence>
<comment type="caution">
    <text evidence="10">The sequence shown here is derived from an EMBL/GenBank/DDBJ whole genome shotgun (WGS) entry which is preliminary data.</text>
</comment>
<feature type="transmembrane region" description="Helical" evidence="8">
    <location>
        <begin position="284"/>
        <end position="309"/>
    </location>
</feature>
<evidence type="ECO:0000256" key="3">
    <source>
        <dbReference type="ARBA" id="ARBA00022475"/>
    </source>
</evidence>
<reference evidence="10 11" key="1">
    <citation type="submission" date="2021-05" db="EMBL/GenBank/DDBJ databases">
        <title>Bacteria Genome sequencing.</title>
        <authorList>
            <person name="Takabe Y."/>
            <person name="Nakajima Y."/>
            <person name="Suzuki S."/>
            <person name="Shiozaki T."/>
        </authorList>
    </citation>
    <scope>NUCLEOTIDE SEQUENCE [LARGE SCALE GENOMIC DNA]</scope>
    <source>
        <strain evidence="10 11">AI_62</strain>
    </source>
</reference>
<dbReference type="PANTHER" id="PTHR42718">
    <property type="entry name" value="MAJOR FACILITATOR SUPERFAMILY MULTIDRUG TRANSPORTER MFSC"/>
    <property type="match status" value="1"/>
</dbReference>
<feature type="transmembrane region" description="Helical" evidence="8">
    <location>
        <begin position="315"/>
        <end position="334"/>
    </location>
</feature>
<dbReference type="Pfam" id="PF07690">
    <property type="entry name" value="MFS_1"/>
    <property type="match status" value="1"/>
</dbReference>
<dbReference type="Gene3D" id="1.20.1250.20">
    <property type="entry name" value="MFS general substrate transporter like domains"/>
    <property type="match status" value="1"/>
</dbReference>
<name>A0ABQ4NKQ0_9RHOB</name>
<comment type="subcellular location">
    <subcellularLocation>
        <location evidence="1">Cell membrane</location>
        <topology evidence="1">Multi-pass membrane protein</topology>
    </subcellularLocation>
</comment>
<accession>A0ABQ4NKQ0</accession>
<keyword evidence="3" id="KW-1003">Cell membrane</keyword>
<feature type="region of interest" description="Disordered" evidence="7">
    <location>
        <begin position="1"/>
        <end position="22"/>
    </location>
</feature>
<evidence type="ECO:0000256" key="8">
    <source>
        <dbReference type="SAM" id="Phobius"/>
    </source>
</evidence>
<dbReference type="PANTHER" id="PTHR42718:SF46">
    <property type="entry name" value="BLR6921 PROTEIN"/>
    <property type="match status" value="1"/>
</dbReference>
<organism evidence="10 11">
    <name type="scientific">Jannaschia pagri</name>
    <dbReference type="NCBI Taxonomy" id="2829797"/>
    <lineage>
        <taxon>Bacteria</taxon>
        <taxon>Pseudomonadati</taxon>
        <taxon>Pseudomonadota</taxon>
        <taxon>Alphaproteobacteria</taxon>
        <taxon>Rhodobacterales</taxon>
        <taxon>Roseobacteraceae</taxon>
        <taxon>Jannaschia</taxon>
    </lineage>
</organism>
<feature type="transmembrane region" description="Helical" evidence="8">
    <location>
        <begin position="157"/>
        <end position="175"/>
    </location>
</feature>
<dbReference type="InterPro" id="IPR011701">
    <property type="entry name" value="MFS"/>
</dbReference>
<feature type="transmembrane region" description="Helical" evidence="8">
    <location>
        <begin position="67"/>
        <end position="86"/>
    </location>
</feature>
<evidence type="ECO:0000313" key="11">
    <source>
        <dbReference type="Proteomes" id="UP000786693"/>
    </source>
</evidence>
<keyword evidence="2" id="KW-0813">Transport</keyword>
<evidence type="ECO:0000256" key="1">
    <source>
        <dbReference type="ARBA" id="ARBA00004651"/>
    </source>
</evidence>
<evidence type="ECO:0000256" key="4">
    <source>
        <dbReference type="ARBA" id="ARBA00022692"/>
    </source>
</evidence>
<feature type="transmembrane region" description="Helical" evidence="8">
    <location>
        <begin position="424"/>
        <end position="440"/>
    </location>
</feature>
<keyword evidence="5 8" id="KW-1133">Transmembrane helix</keyword>
<dbReference type="CDD" id="cd17321">
    <property type="entry name" value="MFS_MMR_MDR_like"/>
    <property type="match status" value="1"/>
</dbReference>
<feature type="transmembrane region" description="Helical" evidence="8">
    <location>
        <begin position="379"/>
        <end position="403"/>
    </location>
</feature>
<protein>
    <submittedName>
        <fullName evidence="10">MFS transporter</fullName>
    </submittedName>
</protein>
<keyword evidence="11" id="KW-1185">Reference proteome</keyword>
<keyword evidence="4 8" id="KW-0812">Transmembrane</keyword>
<evidence type="ECO:0000256" key="7">
    <source>
        <dbReference type="SAM" id="MobiDB-lite"/>
    </source>
</evidence>
<dbReference type="Gene3D" id="1.20.1720.10">
    <property type="entry name" value="Multidrug resistance protein D"/>
    <property type="match status" value="1"/>
</dbReference>
<feature type="domain" description="Major facilitator superfamily (MFS) profile" evidence="9">
    <location>
        <begin position="29"/>
        <end position="472"/>
    </location>
</feature>
<evidence type="ECO:0000259" key="9">
    <source>
        <dbReference type="PROSITE" id="PS50850"/>
    </source>
</evidence>
<feature type="transmembrane region" description="Helical" evidence="8">
    <location>
        <begin position="98"/>
        <end position="121"/>
    </location>
</feature>
<feature type="transmembrane region" description="Helical" evidence="8">
    <location>
        <begin position="181"/>
        <end position="198"/>
    </location>
</feature>
<feature type="transmembrane region" description="Helical" evidence="8">
    <location>
        <begin position="244"/>
        <end position="264"/>
    </location>
</feature>
<feature type="transmembrane region" description="Helical" evidence="8">
    <location>
        <begin position="346"/>
        <end position="367"/>
    </location>
</feature>
<gene>
    <name evidence="10" type="ORF">JANAI62_13000</name>
</gene>
<feature type="transmembrane region" description="Helical" evidence="8">
    <location>
        <begin position="218"/>
        <end position="238"/>
    </location>
</feature>
<dbReference type="SUPFAM" id="SSF103473">
    <property type="entry name" value="MFS general substrate transporter"/>
    <property type="match status" value="1"/>
</dbReference>
<feature type="transmembrane region" description="Helical" evidence="8">
    <location>
        <begin position="127"/>
        <end position="145"/>
    </location>
</feature>
<feature type="transmembrane region" description="Helical" evidence="8">
    <location>
        <begin position="29"/>
        <end position="47"/>
    </location>
</feature>
<evidence type="ECO:0000313" key="10">
    <source>
        <dbReference type="EMBL" id="GIT94677.1"/>
    </source>
</evidence>
<dbReference type="PROSITE" id="PS50850">
    <property type="entry name" value="MFS"/>
    <property type="match status" value="1"/>
</dbReference>
<dbReference type="RefSeq" id="WP_220748197.1">
    <property type="nucleotide sequence ID" value="NZ_BPFH01000002.1"/>
</dbReference>
<proteinExistence type="predicted"/>
<dbReference type="EMBL" id="BPFH01000002">
    <property type="protein sequence ID" value="GIT94677.1"/>
    <property type="molecule type" value="Genomic_DNA"/>
</dbReference>
<dbReference type="InterPro" id="IPR020846">
    <property type="entry name" value="MFS_dom"/>
</dbReference>
<keyword evidence="6 8" id="KW-0472">Membrane</keyword>
<dbReference type="InterPro" id="IPR036259">
    <property type="entry name" value="MFS_trans_sf"/>
</dbReference>
<feature type="compositionally biased region" description="Pro residues" evidence="7">
    <location>
        <begin position="1"/>
        <end position="11"/>
    </location>
</feature>
<evidence type="ECO:0000256" key="2">
    <source>
        <dbReference type="ARBA" id="ARBA00022448"/>
    </source>
</evidence>
<feature type="transmembrane region" description="Helical" evidence="8">
    <location>
        <begin position="446"/>
        <end position="468"/>
    </location>
</feature>
<dbReference type="Proteomes" id="UP000786693">
    <property type="component" value="Unassembled WGS sequence"/>
</dbReference>
<sequence length="474" mass="48151">MSATLPPPCPEAPGSGPVKTSDHYDPRGTLTATILGSSLAFVLGSIINVGLPQMQADFDVGATGAQWIVNAYLLPLGALVLLGGALGDHRGRKRVFQAGLLLFAASCLLCAVAWSFPFLLAARALEGVAAAMIAPTSLAIIADAFHGPDRGRAIGTWAGVGAAAGAVAPVVGGVIVDTVGWRWAFVAVTPLALVAWWIARDTVRESLSAPETCAPLDLWGAILVSAGLFALIWGLIALPDLGPSGLVTAALAVGMALLSAFLAVEARLGDRAMTPLRLFQNVSFSGLTAFTLFLYAALGGLMVLLPYVLIQGLGFSATAAGAAILPFPAVLAVLSRLTGGPLADRFGTRPLLVVGASFVALGFFAFAQMPSQNVRYTLHVLPGLLALALGMSLSVAPLTAAVLNSAGERYAGVASGINNAISRIGGLLATALLGIVLLQADLLMAFALAAWAGVALAVMSAVIALATVRPAPAP</sequence>